<dbReference type="PANTHER" id="PTHR43827">
    <property type="entry name" value="2,5-DIKETO-D-GLUCONIC ACID REDUCTASE"/>
    <property type="match status" value="1"/>
</dbReference>
<name>A0AAD4PYT5_9EURO</name>
<comment type="function">
    <text evidence="4">Catalyzes the initial reaction in the xylose utilization pathway by reducing D-xylose into xylitol. Xylose is a major component of hemicelluloses such as xylan. Most fungi utilize D-xylose via three enzymatic reactions, xylose reductase (XR), xylitol dehydrogenase (XDH), and xylulokinase, to form xylulose 5-phosphate, which enters pentose phosphate pathway.</text>
</comment>
<dbReference type="Proteomes" id="UP001201262">
    <property type="component" value="Unassembled WGS sequence"/>
</dbReference>
<dbReference type="PANTHER" id="PTHR43827:SF13">
    <property type="entry name" value="ALDO_KETO REDUCTASE FAMILY PROTEIN"/>
    <property type="match status" value="1"/>
</dbReference>
<dbReference type="Gene3D" id="3.20.20.100">
    <property type="entry name" value="NADP-dependent oxidoreductase domain"/>
    <property type="match status" value="1"/>
</dbReference>
<keyword evidence="3" id="KW-0560">Oxidoreductase</keyword>
<reference evidence="11" key="1">
    <citation type="submission" date="2021-12" db="EMBL/GenBank/DDBJ databases">
        <title>Convergent genome expansion in fungi linked to evolution of root-endophyte symbiosis.</title>
        <authorList>
            <consortium name="DOE Joint Genome Institute"/>
            <person name="Ke Y.-H."/>
            <person name="Bonito G."/>
            <person name="Liao H.-L."/>
            <person name="Looney B."/>
            <person name="Rojas-Flechas A."/>
            <person name="Nash J."/>
            <person name="Hameed K."/>
            <person name="Schadt C."/>
            <person name="Martin F."/>
            <person name="Crous P.W."/>
            <person name="Miettinen O."/>
            <person name="Magnuson J.K."/>
            <person name="Labbe J."/>
            <person name="Jacobson D."/>
            <person name="Doktycz M.J."/>
            <person name="Veneault-Fourrey C."/>
            <person name="Kuo A."/>
            <person name="Mondo S."/>
            <person name="Calhoun S."/>
            <person name="Riley R."/>
            <person name="Ohm R."/>
            <person name="LaButti K."/>
            <person name="Andreopoulos B."/>
            <person name="Pangilinan J."/>
            <person name="Nolan M."/>
            <person name="Tritt A."/>
            <person name="Clum A."/>
            <person name="Lipzen A."/>
            <person name="Daum C."/>
            <person name="Barry K."/>
            <person name="Grigoriev I.V."/>
            <person name="Vilgalys R."/>
        </authorList>
    </citation>
    <scope>NUCLEOTIDE SEQUENCE</scope>
    <source>
        <strain evidence="11">PMI_201</strain>
    </source>
</reference>
<feature type="domain" description="NADP-dependent oxidoreductase" evidence="10">
    <location>
        <begin position="28"/>
        <end position="265"/>
    </location>
</feature>
<dbReference type="GO" id="GO:0016491">
    <property type="term" value="F:oxidoreductase activity"/>
    <property type="evidence" value="ECO:0007669"/>
    <property type="project" value="UniProtKB-KW"/>
</dbReference>
<keyword evidence="12" id="KW-1185">Reference proteome</keyword>
<evidence type="ECO:0000256" key="5">
    <source>
        <dbReference type="ARBA" id="ARBA00047534"/>
    </source>
</evidence>
<evidence type="ECO:0000313" key="11">
    <source>
        <dbReference type="EMBL" id="KAH8694949.1"/>
    </source>
</evidence>
<comment type="catalytic activity">
    <reaction evidence="6">
        <text>xylitol + NAD(+) = D-xylose + NADH + H(+)</text>
        <dbReference type="Rhea" id="RHEA:27441"/>
        <dbReference type="ChEBI" id="CHEBI:15378"/>
        <dbReference type="ChEBI" id="CHEBI:17151"/>
        <dbReference type="ChEBI" id="CHEBI:53455"/>
        <dbReference type="ChEBI" id="CHEBI:57540"/>
        <dbReference type="ChEBI" id="CHEBI:57945"/>
        <dbReference type="EC" id="1.1.1.307"/>
    </reaction>
</comment>
<feature type="binding site" evidence="8">
    <location>
        <position position="113"/>
    </location>
    <ligand>
        <name>substrate</name>
    </ligand>
</feature>
<evidence type="ECO:0000256" key="9">
    <source>
        <dbReference type="PIRSR" id="PIRSR000097-3"/>
    </source>
</evidence>
<evidence type="ECO:0000256" key="7">
    <source>
        <dbReference type="PIRSR" id="PIRSR000097-1"/>
    </source>
</evidence>
<evidence type="ECO:0000256" key="6">
    <source>
        <dbReference type="ARBA" id="ARBA00049485"/>
    </source>
</evidence>
<dbReference type="RefSeq" id="XP_046070091.1">
    <property type="nucleotide sequence ID" value="XM_046214201.1"/>
</dbReference>
<feature type="site" description="Lowers pKa of active site Tyr" evidence="9">
    <location>
        <position position="80"/>
    </location>
</feature>
<dbReference type="PRINTS" id="PR00069">
    <property type="entry name" value="ALDKETRDTASE"/>
</dbReference>
<evidence type="ECO:0000256" key="2">
    <source>
        <dbReference type="ARBA" id="ARBA00012845"/>
    </source>
</evidence>
<dbReference type="InterPro" id="IPR023210">
    <property type="entry name" value="NADP_OxRdtase_dom"/>
</dbReference>
<organism evidence="11 12">
    <name type="scientific">Talaromyces proteolyticus</name>
    <dbReference type="NCBI Taxonomy" id="1131652"/>
    <lineage>
        <taxon>Eukaryota</taxon>
        <taxon>Fungi</taxon>
        <taxon>Dikarya</taxon>
        <taxon>Ascomycota</taxon>
        <taxon>Pezizomycotina</taxon>
        <taxon>Eurotiomycetes</taxon>
        <taxon>Eurotiomycetidae</taxon>
        <taxon>Eurotiales</taxon>
        <taxon>Trichocomaceae</taxon>
        <taxon>Talaromyces</taxon>
        <taxon>Talaromyces sect. Bacilispori</taxon>
    </lineage>
</organism>
<dbReference type="PIRSF" id="PIRSF000097">
    <property type="entry name" value="AKR"/>
    <property type="match status" value="1"/>
</dbReference>
<dbReference type="InterPro" id="IPR020471">
    <property type="entry name" value="AKR"/>
</dbReference>
<evidence type="ECO:0000256" key="1">
    <source>
        <dbReference type="ARBA" id="ARBA00007905"/>
    </source>
</evidence>
<dbReference type="EMBL" id="JAJTJA010000008">
    <property type="protein sequence ID" value="KAH8694949.1"/>
    <property type="molecule type" value="Genomic_DNA"/>
</dbReference>
<dbReference type="PROSITE" id="PS00063">
    <property type="entry name" value="ALDOKETO_REDUCTASE_3"/>
    <property type="match status" value="1"/>
</dbReference>
<sequence length="283" mass="32172">MATKYDITSVYRLNSGHEIPALGFGVYRTPVEECKRCVLKAFEVGYRHIDSATAYHNEKPCGDAIRESGIPREKVFITTKIPPRIQGYEKAKDSINKSLKESGLDYFDLILIHAPFGTKDERLGSWKAMAEAQKAGKVRSLGVSNYGVHHLEELKEYIQNNNSSPIDVGQWELHPWLGRRDIVDWCRANNVVVEAYCPVVRAQRHDDPVVTKLANKHNRTPAQILLRWSLQMGFVPLPKSVTPSRIEENAQLYDFELSSEDMDLLTTDEYSPVAWDPTKDTQV</sequence>
<evidence type="ECO:0000256" key="8">
    <source>
        <dbReference type="PIRSR" id="PIRSR000097-2"/>
    </source>
</evidence>
<protein>
    <recommendedName>
        <fullName evidence="2">D-xylose reductase [NAD(P)H]</fullName>
        <ecNumber evidence="2">1.1.1.307</ecNumber>
    </recommendedName>
</protein>
<dbReference type="Pfam" id="PF00248">
    <property type="entry name" value="Aldo_ket_red"/>
    <property type="match status" value="1"/>
</dbReference>
<gene>
    <name evidence="11" type="ORF">BGW36DRAFT_360671</name>
</gene>
<dbReference type="GeneID" id="70244488"/>
<dbReference type="PROSITE" id="PS00062">
    <property type="entry name" value="ALDOKETO_REDUCTASE_2"/>
    <property type="match status" value="1"/>
</dbReference>
<comment type="caution">
    <text evidence="11">The sequence shown here is derived from an EMBL/GenBank/DDBJ whole genome shotgun (WGS) entry which is preliminary data.</text>
</comment>
<dbReference type="EC" id="1.1.1.307" evidence="2"/>
<comment type="catalytic activity">
    <reaction evidence="5">
        <text>xylitol + NADP(+) = D-xylose + NADPH + H(+)</text>
        <dbReference type="Rhea" id="RHEA:27445"/>
        <dbReference type="ChEBI" id="CHEBI:15378"/>
        <dbReference type="ChEBI" id="CHEBI:17151"/>
        <dbReference type="ChEBI" id="CHEBI:53455"/>
        <dbReference type="ChEBI" id="CHEBI:57783"/>
        <dbReference type="ChEBI" id="CHEBI:58349"/>
        <dbReference type="EC" id="1.1.1.307"/>
    </reaction>
</comment>
<dbReference type="AlphaFoldDB" id="A0AAD4PYT5"/>
<dbReference type="CDD" id="cd19071">
    <property type="entry name" value="AKR_AKR1-5-like"/>
    <property type="match status" value="1"/>
</dbReference>
<dbReference type="InterPro" id="IPR036812">
    <property type="entry name" value="NAD(P)_OxRdtase_dom_sf"/>
</dbReference>
<feature type="active site" description="Proton donor" evidence="7">
    <location>
        <position position="55"/>
    </location>
</feature>
<evidence type="ECO:0000259" key="10">
    <source>
        <dbReference type="Pfam" id="PF00248"/>
    </source>
</evidence>
<dbReference type="PROSITE" id="PS00798">
    <property type="entry name" value="ALDOKETO_REDUCTASE_1"/>
    <property type="match status" value="1"/>
</dbReference>
<evidence type="ECO:0000256" key="4">
    <source>
        <dbReference type="ARBA" id="ARBA00025065"/>
    </source>
</evidence>
<evidence type="ECO:0000313" key="12">
    <source>
        <dbReference type="Proteomes" id="UP001201262"/>
    </source>
</evidence>
<dbReference type="InterPro" id="IPR018170">
    <property type="entry name" value="Aldo/ket_reductase_CS"/>
</dbReference>
<proteinExistence type="inferred from homology"/>
<dbReference type="SUPFAM" id="SSF51430">
    <property type="entry name" value="NAD(P)-linked oxidoreductase"/>
    <property type="match status" value="1"/>
</dbReference>
<evidence type="ECO:0000256" key="3">
    <source>
        <dbReference type="ARBA" id="ARBA00023002"/>
    </source>
</evidence>
<dbReference type="FunFam" id="3.20.20.100:FF:000015">
    <property type="entry name" value="Oxidoreductase, aldo/keto reductase family"/>
    <property type="match status" value="1"/>
</dbReference>
<comment type="similarity">
    <text evidence="1">Belongs to the aldo/keto reductase family.</text>
</comment>
<accession>A0AAD4PYT5</accession>